<dbReference type="EMBL" id="CP020919">
    <property type="protein sequence ID" value="AWG26565.1"/>
    <property type="molecule type" value="Genomic_DNA"/>
</dbReference>
<proteinExistence type="predicted"/>
<evidence type="ECO:0000313" key="1">
    <source>
        <dbReference type="EMBL" id="AWG26565.1"/>
    </source>
</evidence>
<dbReference type="RefSeq" id="WP_108738079.1">
    <property type="nucleotide sequence ID" value="NZ_CP020919.1"/>
</dbReference>
<accession>A0A2S1LS22</accession>
<name>A0A2S1LS22_9FLAO</name>
<evidence type="ECO:0000313" key="2">
    <source>
        <dbReference type="Proteomes" id="UP000244677"/>
    </source>
</evidence>
<keyword evidence="2" id="KW-1185">Reference proteome</keyword>
<organism evidence="1 2">
    <name type="scientific">Flavobacterium kingsejongi</name>
    <dbReference type="NCBI Taxonomy" id="1678728"/>
    <lineage>
        <taxon>Bacteria</taxon>
        <taxon>Pseudomonadati</taxon>
        <taxon>Bacteroidota</taxon>
        <taxon>Flavobacteriia</taxon>
        <taxon>Flavobacteriales</taxon>
        <taxon>Flavobacteriaceae</taxon>
        <taxon>Flavobacterium</taxon>
    </lineage>
</organism>
<sequence>MKKFLGLFVFLVLLNGCDDGDLTVSSFSFSGTDTVQSCPLDATVADPKQLLYKISGNEAIILNIPSSFYRNQKTEDGVPRTRVLQAGELIYRVYASTPAGFCSSATAAPAINEEWSGTATAYITSKPVLTDDTSTPAVGDSIITKYDHQIILQNITFTKGEQQQVISTMDFGSFSTPYNVRFNFSPNNVDPAVITKCPSKELLFVSKTTLAIILLPESSAALFPNTVGTRTQPINATNRVAYRIFNASPGTSYFCANIPPVSPTVKDEWYAQNNIAGNTNGIIQVVTTAFMNNNQIAGYSHTVTLKNVTFENALTNFPIPQADYILGVYNVNL</sequence>
<dbReference type="AlphaFoldDB" id="A0A2S1LS22"/>
<dbReference type="Proteomes" id="UP000244677">
    <property type="component" value="Chromosome"/>
</dbReference>
<evidence type="ECO:0008006" key="3">
    <source>
        <dbReference type="Google" id="ProtNLM"/>
    </source>
</evidence>
<dbReference type="OrthoDB" id="1417969at2"/>
<protein>
    <recommendedName>
        <fullName evidence="3">Lipoprotein</fullName>
    </recommendedName>
</protein>
<gene>
    <name evidence="1" type="ORF">FK004_15700</name>
</gene>
<dbReference type="KEGG" id="fki:FK004_15700"/>
<reference evidence="1 2" key="1">
    <citation type="submission" date="2017-04" db="EMBL/GenBank/DDBJ databases">
        <title>Complete genome sequence of Flavobacterium kingsejong AJ004.</title>
        <authorList>
            <person name="Lee P.C."/>
        </authorList>
    </citation>
    <scope>NUCLEOTIDE SEQUENCE [LARGE SCALE GENOMIC DNA]</scope>
    <source>
        <strain evidence="1 2">AJ004</strain>
    </source>
</reference>